<feature type="region of interest" description="Disordered" evidence="1">
    <location>
        <begin position="1"/>
        <end position="77"/>
    </location>
</feature>
<sequence>MKLAKRQARAKSKKQKFNQQKAHKAQSANKVGHKPAVPNSQPVAKTTKPAVAKPAVAKPEIAKPAEPTPQPQVSAEPTTAFAVNHPADVVKAVDTAIKADDLTPTIMGKLLNVGAAKVNKLLEDIAFQEAKETGKARQATTAGEAFLSKSKASGLTWKFAALEQIASKLSLELDQDLVREDYRTFVLSAA</sequence>
<dbReference type="Proteomes" id="UP001201273">
    <property type="component" value="Unassembled WGS sequence"/>
</dbReference>
<comment type="caution">
    <text evidence="2">The sequence shown here is derived from an EMBL/GenBank/DDBJ whole genome shotgun (WGS) entry which is preliminary data.</text>
</comment>
<evidence type="ECO:0000256" key="1">
    <source>
        <dbReference type="SAM" id="MobiDB-lite"/>
    </source>
</evidence>
<reference evidence="2 3" key="1">
    <citation type="journal article" date="2022" name="Environ. Microbiol. Rep.">
        <title>Eco-phylogenetic analyses reveal divergent evolution of vitamin B12 metabolism in the marine bacterial family 'Psychromonadaceae'.</title>
        <authorList>
            <person name="Jin X."/>
            <person name="Yang Y."/>
            <person name="Cao H."/>
            <person name="Gao B."/>
            <person name="Zhao Z."/>
        </authorList>
    </citation>
    <scope>NUCLEOTIDE SEQUENCE [LARGE SCALE GENOMIC DNA]</scope>
    <source>
        <strain evidence="2 3">MKS20</strain>
    </source>
</reference>
<dbReference type="RefSeq" id="WP_233054000.1">
    <property type="nucleotide sequence ID" value="NZ_JAIMJA010000018.1"/>
</dbReference>
<proteinExistence type="predicted"/>
<feature type="compositionally biased region" description="Basic residues" evidence="1">
    <location>
        <begin position="1"/>
        <end position="24"/>
    </location>
</feature>
<evidence type="ECO:0000313" key="2">
    <source>
        <dbReference type="EMBL" id="MCE2596356.1"/>
    </source>
</evidence>
<accession>A0ABS8WBG3</accession>
<feature type="compositionally biased region" description="Low complexity" evidence="1">
    <location>
        <begin position="42"/>
        <end position="65"/>
    </location>
</feature>
<protein>
    <submittedName>
        <fullName evidence="2">Uncharacterized protein</fullName>
    </submittedName>
</protein>
<evidence type="ECO:0000313" key="3">
    <source>
        <dbReference type="Proteomes" id="UP001201273"/>
    </source>
</evidence>
<name>A0ABS8WBG3_9GAMM</name>
<gene>
    <name evidence="2" type="ORF">K6Y31_16275</name>
</gene>
<dbReference type="EMBL" id="JAIMJA010000018">
    <property type="protein sequence ID" value="MCE2596356.1"/>
    <property type="molecule type" value="Genomic_DNA"/>
</dbReference>
<keyword evidence="3" id="KW-1185">Reference proteome</keyword>
<organism evidence="2 3">
    <name type="scientific">Motilimonas cestriensis</name>
    <dbReference type="NCBI Taxonomy" id="2742685"/>
    <lineage>
        <taxon>Bacteria</taxon>
        <taxon>Pseudomonadati</taxon>
        <taxon>Pseudomonadota</taxon>
        <taxon>Gammaproteobacteria</taxon>
        <taxon>Alteromonadales</taxon>
        <taxon>Alteromonadales genera incertae sedis</taxon>
        <taxon>Motilimonas</taxon>
    </lineage>
</organism>